<dbReference type="Proteomes" id="UP000023152">
    <property type="component" value="Unassembled WGS sequence"/>
</dbReference>
<sequence>MDLMLKGKRYDQSQLSTLKAFVQSLGSLDEQSQAKAVKGKAKGTKRTETKSKKGNKQTKIKKTSSKKVDEPYSPSLVPKADKVDSYARMKTSNNEPLEQKTNQQKITLQVTTYAPSHPRVKKSKKTIDPSSSSNTYDSNNNSAHLHEEQKSNNNNNNNNNNDSDHHTEMRSRYPLASKRSVQKGNKPQHRGRVVMLSVKLSETDSAPFDDEIEMEEQNSAVCKSTWQPPSWYNLKLVDDGSFLDEKKAHRGNIHIRTTQKLDKSDSSPGRTMYANSKDLRISTTPNSASRAKRNPLFAGINNDGRGTGKLESTFRGNHINTDSTGAGGDGGNVVKCSIHGSGGSVSEGGHGGDEGKASRNSSDNGIIFMNIIADNPETDDHNDKHSDDQSNDYNDGRHDKNDNCVGDDSSHHSGVDNKGEETQKSGQEEERQRDGKANEIIKDENPEGTQKVKNTEVHCNDEKKNNNEDQMLPKKAESDINSPVKPALSSNNQLGNFTEYSWTQQRVVGKLDMSKYQHLNKISVSLTNSRRLGLKDKTDLDLSLRKQYSQRPPSTVTGPSEEQHN</sequence>
<feature type="compositionally biased region" description="Polar residues" evidence="1">
    <location>
        <begin position="314"/>
        <end position="324"/>
    </location>
</feature>
<feature type="compositionally biased region" description="Basic residues" evidence="1">
    <location>
        <begin position="52"/>
        <end position="65"/>
    </location>
</feature>
<feature type="compositionally biased region" description="Low complexity" evidence="1">
    <location>
        <begin position="152"/>
        <end position="161"/>
    </location>
</feature>
<gene>
    <name evidence="2" type="ORF">RFI_32648</name>
</gene>
<dbReference type="EMBL" id="ASPP01028985">
    <property type="protein sequence ID" value="ETO04746.1"/>
    <property type="molecule type" value="Genomic_DNA"/>
</dbReference>
<evidence type="ECO:0000313" key="3">
    <source>
        <dbReference type="Proteomes" id="UP000023152"/>
    </source>
</evidence>
<feature type="region of interest" description="Disordered" evidence="1">
    <location>
        <begin position="375"/>
        <end position="494"/>
    </location>
</feature>
<feature type="region of interest" description="Disordered" evidence="1">
    <location>
        <begin position="29"/>
        <end position="191"/>
    </location>
</feature>
<protein>
    <submittedName>
        <fullName evidence="2">Uncharacterized protein</fullName>
    </submittedName>
</protein>
<feature type="compositionally biased region" description="Basic and acidic residues" evidence="1">
    <location>
        <begin position="162"/>
        <end position="171"/>
    </location>
</feature>
<feature type="compositionally biased region" description="Gly residues" evidence="1">
    <location>
        <begin position="340"/>
        <end position="349"/>
    </location>
</feature>
<comment type="caution">
    <text evidence="2">The sequence shown here is derived from an EMBL/GenBank/DDBJ whole genome shotgun (WGS) entry which is preliminary data.</text>
</comment>
<evidence type="ECO:0000256" key="1">
    <source>
        <dbReference type="SAM" id="MobiDB-lite"/>
    </source>
</evidence>
<feature type="compositionally biased region" description="Low complexity" evidence="1">
    <location>
        <begin position="130"/>
        <end position="142"/>
    </location>
</feature>
<feature type="region of interest" description="Disordered" evidence="1">
    <location>
        <begin position="543"/>
        <end position="565"/>
    </location>
</feature>
<reference evidence="2 3" key="1">
    <citation type="journal article" date="2013" name="Curr. Biol.">
        <title>The Genome of the Foraminiferan Reticulomyxa filosa.</title>
        <authorList>
            <person name="Glockner G."/>
            <person name="Hulsmann N."/>
            <person name="Schleicher M."/>
            <person name="Noegel A.A."/>
            <person name="Eichinger L."/>
            <person name="Gallinger C."/>
            <person name="Pawlowski J."/>
            <person name="Sierra R."/>
            <person name="Euteneuer U."/>
            <person name="Pillet L."/>
            <person name="Moustafa A."/>
            <person name="Platzer M."/>
            <person name="Groth M."/>
            <person name="Szafranski K."/>
            <person name="Schliwa M."/>
        </authorList>
    </citation>
    <scope>NUCLEOTIDE SEQUENCE [LARGE SCALE GENOMIC DNA]</scope>
</reference>
<evidence type="ECO:0000313" key="2">
    <source>
        <dbReference type="EMBL" id="ETO04746.1"/>
    </source>
</evidence>
<feature type="compositionally biased region" description="Basic and acidic residues" evidence="1">
    <location>
        <begin position="378"/>
        <end position="445"/>
    </location>
</feature>
<organism evidence="2 3">
    <name type="scientific">Reticulomyxa filosa</name>
    <dbReference type="NCBI Taxonomy" id="46433"/>
    <lineage>
        <taxon>Eukaryota</taxon>
        <taxon>Sar</taxon>
        <taxon>Rhizaria</taxon>
        <taxon>Retaria</taxon>
        <taxon>Foraminifera</taxon>
        <taxon>Monothalamids</taxon>
        <taxon>Reticulomyxidae</taxon>
        <taxon>Reticulomyxa</taxon>
    </lineage>
</organism>
<accession>X6LTP3</accession>
<name>X6LTP3_RETFI</name>
<feature type="region of interest" description="Disordered" evidence="1">
    <location>
        <begin position="282"/>
        <end position="363"/>
    </location>
</feature>
<feature type="compositionally biased region" description="Polar residues" evidence="1">
    <location>
        <begin position="546"/>
        <end position="565"/>
    </location>
</feature>
<proteinExistence type="predicted"/>
<feature type="compositionally biased region" description="Basic and acidic residues" evidence="1">
    <location>
        <begin position="453"/>
        <end position="478"/>
    </location>
</feature>
<keyword evidence="3" id="KW-1185">Reference proteome</keyword>
<dbReference type="AlphaFoldDB" id="X6LTP3"/>
<feature type="compositionally biased region" description="Polar residues" evidence="1">
    <location>
        <begin position="90"/>
        <end position="114"/>
    </location>
</feature>